<reference evidence="2 5" key="2">
    <citation type="submission" date="2019-08" db="EMBL/GenBank/DDBJ databases">
        <title>The genome sequence of a newly discovered highly antifungal drug resistant Aspergillus species, Aspergillus tanneri NIH 1004.</title>
        <authorList>
            <person name="Mounaud S."/>
            <person name="Singh I."/>
            <person name="Joardar V."/>
            <person name="Pakala S."/>
            <person name="Pakala S."/>
            <person name="Venepally P."/>
            <person name="Chung J.K."/>
            <person name="Losada L."/>
            <person name="Nierman W.C."/>
        </authorList>
    </citation>
    <scope>NUCLEOTIDE SEQUENCE [LARGE SCALE GENOMIC DNA]</scope>
    <source>
        <strain evidence="2 5">NIH1004</strain>
    </source>
</reference>
<comment type="caution">
    <text evidence="3">The sequence shown here is derived from an EMBL/GenBank/DDBJ whole genome shotgun (WGS) entry which is preliminary data.</text>
</comment>
<evidence type="ECO:0000256" key="1">
    <source>
        <dbReference type="SAM" id="MobiDB-lite"/>
    </source>
</evidence>
<dbReference type="EMBL" id="QUQM01000008">
    <property type="protein sequence ID" value="KAA8641972.1"/>
    <property type="molecule type" value="Genomic_DNA"/>
</dbReference>
<dbReference type="RefSeq" id="XP_033421334.1">
    <property type="nucleotide sequence ID" value="XM_033575479.1"/>
</dbReference>
<keyword evidence="4" id="KW-1185">Reference proteome</keyword>
<feature type="compositionally biased region" description="Polar residues" evidence="1">
    <location>
        <begin position="48"/>
        <end position="58"/>
    </location>
</feature>
<dbReference type="PANTHER" id="PTHR37848">
    <property type="entry name" value="EXPRESSED PROTEIN"/>
    <property type="match status" value="1"/>
</dbReference>
<dbReference type="GeneID" id="54333612"/>
<gene>
    <name evidence="2" type="ORF">ATNIH1004_010911</name>
    <name evidence="3" type="ORF">EYZ11_006249</name>
</gene>
<accession>A0A4S3JFW9</accession>
<evidence type="ECO:0000313" key="3">
    <source>
        <dbReference type="EMBL" id="THC94276.1"/>
    </source>
</evidence>
<dbReference type="OrthoDB" id="203796at2759"/>
<organism evidence="3 4">
    <name type="scientific">Aspergillus tanneri</name>
    <dbReference type="NCBI Taxonomy" id="1220188"/>
    <lineage>
        <taxon>Eukaryota</taxon>
        <taxon>Fungi</taxon>
        <taxon>Dikarya</taxon>
        <taxon>Ascomycota</taxon>
        <taxon>Pezizomycotina</taxon>
        <taxon>Eurotiomycetes</taxon>
        <taxon>Eurotiomycetidae</taxon>
        <taxon>Eurotiales</taxon>
        <taxon>Aspergillaceae</taxon>
        <taxon>Aspergillus</taxon>
        <taxon>Aspergillus subgen. Circumdati</taxon>
    </lineage>
</organism>
<reference evidence="3 4" key="1">
    <citation type="submission" date="2019-03" db="EMBL/GenBank/DDBJ databases">
        <title>The genome sequence of a newly discovered highly antifungal drug resistant Aspergillus species, Aspergillus tanneri NIH 1004.</title>
        <authorList>
            <person name="Mounaud S."/>
            <person name="Singh I."/>
            <person name="Joardar V."/>
            <person name="Pakala S."/>
            <person name="Pakala S."/>
            <person name="Venepally P."/>
            <person name="Hoover J."/>
            <person name="Nierman W."/>
            <person name="Chung J."/>
            <person name="Losada L."/>
        </authorList>
    </citation>
    <scope>NUCLEOTIDE SEQUENCE [LARGE SCALE GENOMIC DNA]</scope>
    <source>
        <strain evidence="3 4">NIH1004</strain>
    </source>
</reference>
<evidence type="ECO:0000313" key="4">
    <source>
        <dbReference type="Proteomes" id="UP000308092"/>
    </source>
</evidence>
<dbReference type="VEuPathDB" id="FungiDB:EYZ11_006249"/>
<feature type="compositionally biased region" description="Polar residues" evidence="1">
    <location>
        <begin position="23"/>
        <end position="35"/>
    </location>
</feature>
<evidence type="ECO:0000313" key="2">
    <source>
        <dbReference type="EMBL" id="KAA8641972.1"/>
    </source>
</evidence>
<dbReference type="EMBL" id="SOSA01000217">
    <property type="protein sequence ID" value="THC94276.1"/>
    <property type="molecule type" value="Genomic_DNA"/>
</dbReference>
<protein>
    <submittedName>
        <fullName evidence="3">Uncharacterized protein</fullName>
    </submittedName>
</protein>
<dbReference type="AlphaFoldDB" id="A0A4S3JFW9"/>
<dbReference type="PANTHER" id="PTHR37848:SF1">
    <property type="entry name" value="SUN DOMAIN-CONTAINING PROTEIN"/>
    <property type="match status" value="1"/>
</dbReference>
<feature type="region of interest" description="Disordered" evidence="1">
    <location>
        <begin position="1"/>
        <end position="58"/>
    </location>
</feature>
<evidence type="ECO:0000313" key="5">
    <source>
        <dbReference type="Proteomes" id="UP000324241"/>
    </source>
</evidence>
<dbReference type="Proteomes" id="UP000324241">
    <property type="component" value="Unassembled WGS sequence"/>
</dbReference>
<name>A0A4S3JFW9_9EURO</name>
<sequence>MSRKSQKAQLGRQYNPLQAGLCPNQNPENGTTDCDSSLPAYSELPAPMNSTPPTLSPQSLTITPGLPPINLSQYFIPDASVSKDETTITISSTHLCTNESALTDFLTTQAALPPHPQIHLTGVHDVYGEREVDFDIHISLFRYLIPSENPPLNYIKIIGPDELAFRGDSTRTILPHVDGGLKEWARRFCHDSSPSKEFVLERAVPNWNTPLLEGLIRNLLASLKYQGRVTIEFPITQSKVVVTTQPQDGSILPRLLSLVRETKRYAVVQSVWPYANVGTSSMERDRPRRTCVVQSEEDWWDVWSEGLAAAIVEKRRGKLTLEDVMDRVMLGRASVKIKKVWGESS</sequence>
<proteinExistence type="predicted"/>
<dbReference type="Proteomes" id="UP000308092">
    <property type="component" value="Unassembled WGS sequence"/>
</dbReference>